<keyword evidence="1" id="KW-0733">Signal recognition particle</keyword>
<dbReference type="Pfam" id="PF01922">
    <property type="entry name" value="SRP19"/>
    <property type="match status" value="1"/>
</dbReference>
<evidence type="ECO:0000256" key="1">
    <source>
        <dbReference type="HAMAP-Rule" id="MF_00305"/>
    </source>
</evidence>
<proteinExistence type="inferred from homology"/>
<dbReference type="HAMAP" id="MF_00305">
    <property type="entry name" value="SRP19"/>
    <property type="match status" value="1"/>
</dbReference>
<dbReference type="GO" id="GO:0006614">
    <property type="term" value="P:SRP-dependent cotranslational protein targeting to membrane"/>
    <property type="evidence" value="ECO:0007669"/>
    <property type="project" value="InterPro"/>
</dbReference>
<dbReference type="Proteomes" id="UP000694036">
    <property type="component" value="Chromosome"/>
</dbReference>
<dbReference type="RefSeq" id="WP_218259008.1">
    <property type="nucleotide sequence ID" value="NZ_CP077713.1"/>
</dbReference>
<keyword evidence="1" id="KW-0687">Ribonucleoprotein</keyword>
<evidence type="ECO:0000313" key="3">
    <source>
        <dbReference type="EMBL" id="QXJ33563.1"/>
    </source>
</evidence>
<evidence type="ECO:0000313" key="2">
    <source>
        <dbReference type="EMBL" id="QXJ30517.1"/>
    </source>
</evidence>
<name>A0A8F5BYB0_9CREN</name>
<evidence type="ECO:0000313" key="4">
    <source>
        <dbReference type="Proteomes" id="UP000694036"/>
    </source>
</evidence>
<dbReference type="Proteomes" id="UP000693941">
    <property type="component" value="Chromosome"/>
</dbReference>
<dbReference type="GO" id="GO:0048500">
    <property type="term" value="C:signal recognition particle"/>
    <property type="evidence" value="ECO:0007669"/>
    <property type="project" value="UniProtKB-UniRule"/>
</dbReference>
<keyword evidence="1" id="KW-0963">Cytoplasm</keyword>
<keyword evidence="4" id="KW-1185">Reference proteome</keyword>
<keyword evidence="1" id="KW-0694">RNA-binding</keyword>
<reference evidence="3 4" key="1">
    <citation type="journal article" date="2021" name="Environ. Microbiol.">
        <title>New insights into the diversity and evolution of the archaeal mobilome from three complete genomes of Saccharolobus shibatae.</title>
        <authorList>
            <person name="Medvedeva S."/>
            <person name="Brandt D."/>
            <person name="Cvirkaite-Krupovic V."/>
            <person name="Liu Y."/>
            <person name="Severinov K."/>
            <person name="Ishino S."/>
            <person name="Ishino Y."/>
            <person name="Prangishvili D."/>
            <person name="Kalinowski J."/>
            <person name="Krupovic M."/>
        </authorList>
    </citation>
    <scope>NUCLEOTIDE SEQUENCE [LARGE SCALE GENOMIC DNA]</scope>
    <source>
        <strain evidence="2">BEU9</strain>
        <strain evidence="3 4">S38A</strain>
    </source>
</reference>
<dbReference type="GeneID" id="65561721"/>
<dbReference type="GO" id="GO:0008312">
    <property type="term" value="F:7S RNA binding"/>
    <property type="evidence" value="ECO:0007669"/>
    <property type="project" value="UniProtKB-UniRule"/>
</dbReference>
<dbReference type="InterPro" id="IPR002778">
    <property type="entry name" value="Signal_recog_particle_SRP19"/>
</dbReference>
<comment type="similarity">
    <text evidence="1">Belongs to the SRP19 family.</text>
</comment>
<comment type="subcellular location">
    <subcellularLocation>
        <location evidence="1">Cytoplasm</location>
    </subcellularLocation>
</comment>
<comment type="subunit">
    <text evidence="1">Part of the signal recognition particle protein translocation system, which is composed of SRP and FtsY. Archaeal SRP consists of a 7S RNA molecule of 300 nucleotides and two protein subunits: SRP54 and SRP19.</text>
</comment>
<comment type="function">
    <text evidence="1">Involved in targeting and insertion of nascent membrane proteins into the cytoplasmic membrane. Binds directly to 7S RNA and mediates binding of the 54 kDa subunit of the SRP.</text>
</comment>
<organism evidence="3 4">
    <name type="scientific">Saccharolobus shibatae</name>
    <dbReference type="NCBI Taxonomy" id="2286"/>
    <lineage>
        <taxon>Archaea</taxon>
        <taxon>Thermoproteota</taxon>
        <taxon>Thermoprotei</taxon>
        <taxon>Sulfolobales</taxon>
        <taxon>Sulfolobaceae</taxon>
        <taxon>Saccharolobus</taxon>
    </lineage>
</organism>
<gene>
    <name evidence="1" type="primary">srp19</name>
    <name evidence="2" type="ORF">J5U21_00159</name>
    <name evidence="3" type="ORF">J5U22_00101</name>
</gene>
<protein>
    <recommendedName>
        <fullName evidence="1">Signal recognition particle 19 kDa protein</fullName>
        <shortName evidence="1">SRP19</shortName>
    </recommendedName>
</protein>
<dbReference type="EMBL" id="CP077715">
    <property type="protein sequence ID" value="QXJ30517.1"/>
    <property type="molecule type" value="Genomic_DNA"/>
</dbReference>
<accession>A0A8F5BYB0</accession>
<dbReference type="EMBL" id="CP077713">
    <property type="protein sequence ID" value="QXJ33563.1"/>
    <property type="molecule type" value="Genomic_DNA"/>
</dbReference>
<dbReference type="InterPro" id="IPR022938">
    <property type="entry name" value="SRP19_arc-type"/>
</dbReference>
<sequence>MSLRDLKEENRIVIWPSYFFSPTRSKGRRLAKIPYKIKTEELVSTLKQLGLDPVIIENKKYPRDRKINFLIAVKKIKSKNYTLKIIYDALTRTRQASSNKEN</sequence>
<dbReference type="AlphaFoldDB" id="A0A8F5BYB0"/>